<dbReference type="SUPFAM" id="SSF51206">
    <property type="entry name" value="cAMP-binding domain-like"/>
    <property type="match status" value="3"/>
</dbReference>
<feature type="compositionally biased region" description="Gly residues" evidence="1">
    <location>
        <begin position="808"/>
        <end position="820"/>
    </location>
</feature>
<feature type="compositionally biased region" description="Low complexity" evidence="1">
    <location>
        <begin position="1047"/>
        <end position="1061"/>
    </location>
</feature>
<dbReference type="SMART" id="SM00100">
    <property type="entry name" value="cNMP"/>
    <property type="match status" value="1"/>
</dbReference>
<dbReference type="InterPro" id="IPR018490">
    <property type="entry name" value="cNMP-bd_dom_sf"/>
</dbReference>
<dbReference type="PROSITE" id="PS50042">
    <property type="entry name" value="CNMP_BINDING_3"/>
    <property type="match status" value="2"/>
</dbReference>
<dbReference type="PANTHER" id="PTHR23011:SF28">
    <property type="entry name" value="CYCLIC NUCLEOTIDE-BINDING DOMAIN CONTAINING PROTEIN"/>
    <property type="match status" value="1"/>
</dbReference>
<feature type="region of interest" description="Disordered" evidence="1">
    <location>
        <begin position="711"/>
        <end position="738"/>
    </location>
</feature>
<dbReference type="Proteomes" id="UP000722791">
    <property type="component" value="Unassembled WGS sequence"/>
</dbReference>
<dbReference type="InterPro" id="IPR000595">
    <property type="entry name" value="cNMP-bd_dom"/>
</dbReference>
<feature type="compositionally biased region" description="Low complexity" evidence="1">
    <location>
        <begin position="725"/>
        <end position="738"/>
    </location>
</feature>
<organism evidence="3 5">
    <name type="scientific">Volvox reticuliferus</name>
    <dbReference type="NCBI Taxonomy" id="1737510"/>
    <lineage>
        <taxon>Eukaryota</taxon>
        <taxon>Viridiplantae</taxon>
        <taxon>Chlorophyta</taxon>
        <taxon>core chlorophytes</taxon>
        <taxon>Chlorophyceae</taxon>
        <taxon>CS clade</taxon>
        <taxon>Chlamydomonadales</taxon>
        <taxon>Volvocaceae</taxon>
        <taxon>Volvox</taxon>
    </lineage>
</organism>
<dbReference type="CDD" id="cd00038">
    <property type="entry name" value="CAP_ED"/>
    <property type="match status" value="1"/>
</dbReference>
<feature type="region of interest" description="Disordered" evidence="1">
    <location>
        <begin position="267"/>
        <end position="338"/>
    </location>
</feature>
<evidence type="ECO:0000313" key="4">
    <source>
        <dbReference type="EMBL" id="GIM06284.1"/>
    </source>
</evidence>
<proteinExistence type="predicted"/>
<evidence type="ECO:0000313" key="3">
    <source>
        <dbReference type="EMBL" id="GIL85429.1"/>
    </source>
</evidence>
<dbReference type="EMBL" id="BNCQ01000021">
    <property type="protein sequence ID" value="GIM06284.1"/>
    <property type="molecule type" value="Genomic_DNA"/>
</dbReference>
<dbReference type="EMBL" id="BNCP01000032">
    <property type="protein sequence ID" value="GIL85429.1"/>
    <property type="molecule type" value="Genomic_DNA"/>
</dbReference>
<dbReference type="Gene3D" id="2.60.120.10">
    <property type="entry name" value="Jelly Rolls"/>
    <property type="match status" value="3"/>
</dbReference>
<evidence type="ECO:0000259" key="2">
    <source>
        <dbReference type="PROSITE" id="PS50042"/>
    </source>
</evidence>
<keyword evidence="5" id="KW-1185">Reference proteome</keyword>
<feature type="compositionally biased region" description="Gly residues" evidence="1">
    <location>
        <begin position="477"/>
        <end position="492"/>
    </location>
</feature>
<feature type="region of interest" description="Disordered" evidence="1">
    <location>
        <begin position="1497"/>
        <end position="1520"/>
    </location>
</feature>
<feature type="compositionally biased region" description="Gly residues" evidence="1">
    <location>
        <begin position="715"/>
        <end position="724"/>
    </location>
</feature>
<evidence type="ECO:0000256" key="1">
    <source>
        <dbReference type="SAM" id="MobiDB-lite"/>
    </source>
</evidence>
<gene>
    <name evidence="3" type="ORF">Vretifemale_13951</name>
    <name evidence="4" type="ORF">Vretimale_10628</name>
</gene>
<feature type="region of interest" description="Disordered" evidence="1">
    <location>
        <begin position="791"/>
        <end position="838"/>
    </location>
</feature>
<feature type="domain" description="Cyclic nucleotide-binding" evidence="2">
    <location>
        <begin position="43"/>
        <end position="132"/>
    </location>
</feature>
<feature type="compositionally biased region" description="Low complexity" evidence="1">
    <location>
        <begin position="286"/>
        <end position="302"/>
    </location>
</feature>
<dbReference type="InterPro" id="IPR014710">
    <property type="entry name" value="RmlC-like_jellyroll"/>
</dbReference>
<name>A0A8J4CQA8_9CHLO</name>
<feature type="region of interest" description="Disordered" evidence="1">
    <location>
        <begin position="914"/>
        <end position="1004"/>
    </location>
</feature>
<dbReference type="Proteomes" id="UP000747110">
    <property type="component" value="Unassembled WGS sequence"/>
</dbReference>
<feature type="region of interest" description="Disordered" evidence="1">
    <location>
        <begin position="367"/>
        <end position="387"/>
    </location>
</feature>
<dbReference type="PANTHER" id="PTHR23011">
    <property type="entry name" value="CYCLIC NUCLEOTIDE-BINDING DOMAIN CONTAINING PROTEIN"/>
    <property type="match status" value="1"/>
</dbReference>
<comment type="caution">
    <text evidence="3">The sequence shown here is derived from an EMBL/GenBank/DDBJ whole genome shotgun (WGS) entry which is preliminary data.</text>
</comment>
<feature type="compositionally biased region" description="Low complexity" evidence="1">
    <location>
        <begin position="914"/>
        <end position="929"/>
    </location>
</feature>
<protein>
    <recommendedName>
        <fullName evidence="2">Cyclic nucleotide-binding domain-containing protein</fullName>
    </recommendedName>
</protein>
<reference evidence="3" key="1">
    <citation type="journal article" date="2021" name="Proc. Natl. Acad. Sci. U.S.A.">
        <title>Three genomes in the algal genus Volvox reveal the fate of a haploid sex-determining region after a transition to homothallism.</title>
        <authorList>
            <person name="Yamamoto K."/>
            <person name="Hamaji T."/>
            <person name="Kawai-Toyooka H."/>
            <person name="Matsuzaki R."/>
            <person name="Takahashi F."/>
            <person name="Nishimura Y."/>
            <person name="Kawachi M."/>
            <person name="Noguchi H."/>
            <person name="Minakuchi Y."/>
            <person name="Umen J.G."/>
            <person name="Toyoda A."/>
            <person name="Nozaki H."/>
        </authorList>
    </citation>
    <scope>NUCLEOTIDE SEQUENCE</scope>
    <source>
        <strain evidence="4">NIES-3785</strain>
        <strain evidence="3">NIES-3786</strain>
    </source>
</reference>
<feature type="region of interest" description="Disordered" evidence="1">
    <location>
        <begin position="1316"/>
        <end position="1338"/>
    </location>
</feature>
<feature type="compositionally biased region" description="Polar residues" evidence="1">
    <location>
        <begin position="1320"/>
        <end position="1329"/>
    </location>
</feature>
<evidence type="ECO:0000313" key="5">
    <source>
        <dbReference type="Proteomes" id="UP000747110"/>
    </source>
</evidence>
<feature type="compositionally biased region" description="Low complexity" evidence="1">
    <location>
        <begin position="983"/>
        <end position="992"/>
    </location>
</feature>
<feature type="region of interest" description="Disordered" evidence="1">
    <location>
        <begin position="1047"/>
        <end position="1069"/>
    </location>
</feature>
<sequence>MPPDRPVSSTWSFAQRALACSKPRCRTVEQINVIADMLTHLAIFEGVQRDDLLAVAYFIEAKHSEAGECVLSKGQPLEQWCLLLHGSALLTRYSTQRGSEQTTTSLGPNDSWSEAALLHSTHLRRSSVTVVAGPQGCFTLRLRYNDYDTMNDFRNPLQLLPPEGTQGPLAEITVAQRRGAAIALLCCFLRRLASARSPDERTPEETSELEPFLSSLPAYRAYPPELVACLAAACRSQSLPAGSLVYEHSTLADAHVTVLSGEVQLRKLGGQPGGEETEADGGGSAAGAPPAAAGTAGAASGSAVGGAASGASAAVRPAPPPGQPQDSPTEGSSGRLNIRARLRREREARKLMQKQLDEYVSRLDSDAANADGKGGSGSQAPIKDPVSASPIDWTRVFMQKAMRTVEPMWKALHPADKAPRRRPGIADGAFDIPLDGSEGPITEVAQLLGPAAAKAYYRGLQSQGYSDTESPSPSGSSGSGGVWPSDAGGGGAANSNPVREKWRRRMFMVDGPETDHERTLRSMAMRASRIIRERHARSRGRGGFDAEEMEELYGQQFASLTRGSPVGELSTVVLHSAMRKESAVAGPGGCELLLVDWEAYQQGVLAARAAVLARAATFLSSLSKERLNRLAELCLCLSVETATLLARQGNLLEYMVVVQEGEVTLLHEPSAALHTRIASVRGLAVSGSRNGRTQLLPLLATLNTSALPMQSSASGGAGAGGTGGAAAASVGPTPSGGSFTSIQNPVEITLQGLLLGEIGAGGILGEALLGSRGGGGGGGSTSSISATAAAAAAVANGHSDPSQHGHGHGQGHGQGNGHGTATGPDPHPPLSSVSPVMPLEGPKWPATVLATRASVLLVIPRSVLYMSDFDSIRSDLMRFAVERKAWLGRRVEAAYRAAAAPATTPAVFATAAGTSQSSPSVAPAPQSHPLLRRPAPQSSTVDGGGDSGSGDTTPRPSAPTTPHVGSFPRRAASSDVSGGSLHAAANGNAANGPVGSETVSPNLHHPICRRRSVESLQRSTSPGHSVVPAVAATATSATVTTVTALASPGSSAATAATTGNGHILTRPNSKWDFLDGPTSATGAVNAGGPSTSAGTEISSPMLGPLSIATGSLTRSGGMGLSIMDTAGSMTLATGMTLTGSFTSGSALVGLSGGALPLRRPSSGNLRTLKDSAASVNTVSASPLTAANGSVSGGAVSDLPSLTLAQQALLEAGLDPHLAGSDMSYGGGSGGGGTTIERHGSASLGTALLAPATGSIGNGSSVAPLPALNQPSSASIVTSSRSLTPLIVGGCGGSNSGSPAASADFDAMRTAGVATPFRSPNALTPTSHRANSGAGATGLPAASTMSSSVSLLDPGYGNTSGIALSPSAGLAGPPGYPSATGTAAAATTGVRLARASHCGGITGVRRRTDMDGSASGVALTPTVGILTAPPPALTPRIPALQALDALETAVAATASTPPSPGLYSRSARASYTGGLTPRIATVDSSWLQMGGRGAFPGGLRGRNVARDNNSTDAGGGGGGVAPIETEVEEEAALARSLVPKNQAGLFMVRGGAASTPAKLPAARRIAGCF</sequence>
<feature type="region of interest" description="Disordered" evidence="1">
    <location>
        <begin position="463"/>
        <end position="499"/>
    </location>
</feature>
<feature type="domain" description="Cyclic nucleotide-binding" evidence="2">
    <location>
        <begin position="618"/>
        <end position="696"/>
    </location>
</feature>
<accession>A0A8J4CQA8</accession>
<dbReference type="OrthoDB" id="542006at2759"/>